<dbReference type="InterPro" id="IPR004533">
    <property type="entry name" value="CDP-diaglyc--ser_O-PTrfase"/>
</dbReference>
<evidence type="ECO:0000256" key="7">
    <source>
        <dbReference type="ARBA" id="ARBA00022679"/>
    </source>
</evidence>
<dbReference type="EC" id="2.7.8.8" evidence="4"/>
<evidence type="ECO:0000256" key="16">
    <source>
        <dbReference type="SAM" id="Phobius"/>
    </source>
</evidence>
<keyword evidence="6" id="KW-0444">Lipid biosynthesis</keyword>
<protein>
    <recommendedName>
        <fullName evidence="5">CDP-diacylglycerol--serine O-phosphatidyltransferase</fullName>
        <ecNumber evidence="4">2.7.8.8</ecNumber>
    </recommendedName>
    <alternativeName>
        <fullName evidence="14">Phosphatidylserine synthase</fullName>
    </alternativeName>
</protein>
<evidence type="ECO:0000313" key="18">
    <source>
        <dbReference type="Proteomes" id="UP000295832"/>
    </source>
</evidence>
<evidence type="ECO:0000256" key="2">
    <source>
        <dbReference type="ARBA" id="ARBA00004127"/>
    </source>
</evidence>
<feature type="transmembrane region" description="Helical" evidence="16">
    <location>
        <begin position="20"/>
        <end position="40"/>
    </location>
</feature>
<evidence type="ECO:0000256" key="5">
    <source>
        <dbReference type="ARBA" id="ARBA00017171"/>
    </source>
</evidence>
<keyword evidence="8 16" id="KW-0812">Transmembrane</keyword>
<dbReference type="Proteomes" id="UP000295832">
    <property type="component" value="Unassembled WGS sequence"/>
</dbReference>
<dbReference type="PROSITE" id="PS00379">
    <property type="entry name" value="CDP_ALCOHOL_P_TRANSF"/>
    <property type="match status" value="1"/>
</dbReference>
<dbReference type="InterPro" id="IPR048254">
    <property type="entry name" value="CDP_ALCOHOL_P_TRANSF_CS"/>
</dbReference>
<dbReference type="InterPro" id="IPR050324">
    <property type="entry name" value="CDP-alcohol_PTase-I"/>
</dbReference>
<evidence type="ECO:0000256" key="10">
    <source>
        <dbReference type="ARBA" id="ARBA00023098"/>
    </source>
</evidence>
<organism evidence="17 18">
    <name type="scientific">Orenia marismortui</name>
    <dbReference type="NCBI Taxonomy" id="46469"/>
    <lineage>
        <taxon>Bacteria</taxon>
        <taxon>Bacillati</taxon>
        <taxon>Bacillota</taxon>
        <taxon>Clostridia</taxon>
        <taxon>Halanaerobiales</taxon>
        <taxon>Halobacteroidaceae</taxon>
        <taxon>Orenia</taxon>
    </lineage>
</organism>
<keyword evidence="7 15" id="KW-0808">Transferase</keyword>
<feature type="transmembrane region" description="Helical" evidence="16">
    <location>
        <begin position="135"/>
        <end position="154"/>
    </location>
</feature>
<dbReference type="STRING" id="926561.GCA_000379025_01779"/>
<dbReference type="InterPro" id="IPR000462">
    <property type="entry name" value="CDP-OH_P_trans"/>
</dbReference>
<evidence type="ECO:0000256" key="15">
    <source>
        <dbReference type="RuleBase" id="RU003750"/>
    </source>
</evidence>
<evidence type="ECO:0000256" key="3">
    <source>
        <dbReference type="ARBA" id="ARBA00010441"/>
    </source>
</evidence>
<evidence type="ECO:0000256" key="11">
    <source>
        <dbReference type="ARBA" id="ARBA00023136"/>
    </source>
</evidence>
<name>A0A4R8H175_9FIRM</name>
<comment type="subcellular location">
    <subcellularLocation>
        <location evidence="2">Endomembrane system</location>
        <topology evidence="2">Multi-pass membrane protein</topology>
    </subcellularLocation>
</comment>
<accession>A0A4R8H175</accession>
<evidence type="ECO:0000256" key="6">
    <source>
        <dbReference type="ARBA" id="ARBA00022516"/>
    </source>
</evidence>
<evidence type="ECO:0000256" key="8">
    <source>
        <dbReference type="ARBA" id="ARBA00022692"/>
    </source>
</evidence>
<dbReference type="Pfam" id="PF01066">
    <property type="entry name" value="CDP-OH_P_transf"/>
    <property type="match status" value="1"/>
</dbReference>
<comment type="catalytic activity">
    <reaction evidence="1">
        <text>a CDP-1,2-diacyl-sn-glycerol + L-serine = a 1,2-diacyl-sn-glycero-3-phospho-L-serine + CMP + H(+)</text>
        <dbReference type="Rhea" id="RHEA:16913"/>
        <dbReference type="ChEBI" id="CHEBI:15378"/>
        <dbReference type="ChEBI" id="CHEBI:33384"/>
        <dbReference type="ChEBI" id="CHEBI:57262"/>
        <dbReference type="ChEBI" id="CHEBI:58332"/>
        <dbReference type="ChEBI" id="CHEBI:60377"/>
        <dbReference type="EC" id="2.7.8.8"/>
    </reaction>
</comment>
<dbReference type="PANTHER" id="PTHR14269">
    <property type="entry name" value="CDP-DIACYLGLYCEROL--GLYCEROL-3-PHOSPHATE 3-PHOSPHATIDYLTRANSFERASE-RELATED"/>
    <property type="match status" value="1"/>
</dbReference>
<keyword evidence="13" id="KW-1208">Phospholipid metabolism</keyword>
<proteinExistence type="inferred from homology"/>
<evidence type="ECO:0000256" key="1">
    <source>
        <dbReference type="ARBA" id="ARBA00000287"/>
    </source>
</evidence>
<evidence type="ECO:0000313" key="17">
    <source>
        <dbReference type="EMBL" id="TDX53257.1"/>
    </source>
</evidence>
<dbReference type="AlphaFoldDB" id="A0A4R8H175"/>
<sequence length="183" mass="20295">MIREFFKERIDRETVDLKWVPCMITMCNLSCGIFALLAIIKKEFQLAPFFVLLAGLFDVLDGRVARSLDVVSDLGKELDSLSDIISFGIAPTILVWNVALLDLGGLGLLLVLLFPIAGALRLARYNISDFEGAYVGVPITVAGSILAFISFFALKYLIPIEIWIVLIILLSYLMISKVKIPKL</sequence>
<feature type="transmembrane region" description="Helical" evidence="16">
    <location>
        <begin position="105"/>
        <end position="123"/>
    </location>
</feature>
<evidence type="ECO:0000256" key="12">
    <source>
        <dbReference type="ARBA" id="ARBA00023209"/>
    </source>
</evidence>
<dbReference type="GO" id="GO:0008654">
    <property type="term" value="P:phospholipid biosynthetic process"/>
    <property type="evidence" value="ECO:0007669"/>
    <property type="project" value="UniProtKB-KW"/>
</dbReference>
<comment type="caution">
    <text evidence="17">The sequence shown here is derived from an EMBL/GenBank/DDBJ whole genome shotgun (WGS) entry which is preliminary data.</text>
</comment>
<evidence type="ECO:0000256" key="13">
    <source>
        <dbReference type="ARBA" id="ARBA00023264"/>
    </source>
</evidence>
<gene>
    <name evidence="17" type="ORF">C7959_103109</name>
</gene>
<keyword evidence="18" id="KW-1185">Reference proteome</keyword>
<dbReference type="EMBL" id="SOEG01000003">
    <property type="protein sequence ID" value="TDX53257.1"/>
    <property type="molecule type" value="Genomic_DNA"/>
</dbReference>
<feature type="transmembrane region" description="Helical" evidence="16">
    <location>
        <begin position="160"/>
        <end position="178"/>
    </location>
</feature>
<keyword evidence="9 16" id="KW-1133">Transmembrane helix</keyword>
<dbReference type="GO" id="GO:0016020">
    <property type="term" value="C:membrane"/>
    <property type="evidence" value="ECO:0007669"/>
    <property type="project" value="InterPro"/>
</dbReference>
<dbReference type="RefSeq" id="WP_134114911.1">
    <property type="nucleotide sequence ID" value="NZ_SOEG01000003.1"/>
</dbReference>
<keyword evidence="11 16" id="KW-0472">Membrane</keyword>
<keyword evidence="10" id="KW-0443">Lipid metabolism</keyword>
<dbReference type="GO" id="GO:0003882">
    <property type="term" value="F:CDP-diacylglycerol-serine O-phosphatidyltransferase activity"/>
    <property type="evidence" value="ECO:0007669"/>
    <property type="project" value="UniProtKB-EC"/>
</dbReference>
<dbReference type="NCBIfam" id="TIGR00473">
    <property type="entry name" value="pssA"/>
    <property type="match status" value="1"/>
</dbReference>
<dbReference type="InterPro" id="IPR043130">
    <property type="entry name" value="CDP-OH_PTrfase_TM_dom"/>
</dbReference>
<reference evidence="17 18" key="1">
    <citation type="submission" date="2019-03" db="EMBL/GenBank/DDBJ databases">
        <title>Subsurface microbial communities from deep shales in Ohio and West Virginia, USA.</title>
        <authorList>
            <person name="Wrighton K."/>
        </authorList>
    </citation>
    <scope>NUCLEOTIDE SEQUENCE [LARGE SCALE GENOMIC DNA]</scope>
    <source>
        <strain evidence="17 18">MSL 6dP</strain>
    </source>
</reference>
<evidence type="ECO:0000256" key="4">
    <source>
        <dbReference type="ARBA" id="ARBA00013174"/>
    </source>
</evidence>
<dbReference type="PANTHER" id="PTHR14269:SF61">
    <property type="entry name" value="CDP-DIACYLGLYCEROL--SERINE O-PHOSPHATIDYLTRANSFERASE"/>
    <property type="match status" value="1"/>
</dbReference>
<comment type="similarity">
    <text evidence="3 15">Belongs to the CDP-alcohol phosphatidyltransferase class-I family.</text>
</comment>
<keyword evidence="12" id="KW-0594">Phospholipid biosynthesis</keyword>
<evidence type="ECO:0000256" key="14">
    <source>
        <dbReference type="ARBA" id="ARBA00032361"/>
    </source>
</evidence>
<dbReference type="Gene3D" id="1.20.120.1760">
    <property type="match status" value="1"/>
</dbReference>
<evidence type="ECO:0000256" key="9">
    <source>
        <dbReference type="ARBA" id="ARBA00022989"/>
    </source>
</evidence>
<dbReference type="GO" id="GO:0012505">
    <property type="term" value="C:endomembrane system"/>
    <property type="evidence" value="ECO:0007669"/>
    <property type="project" value="UniProtKB-SubCell"/>
</dbReference>